<evidence type="ECO:0000313" key="3">
    <source>
        <dbReference type="Proteomes" id="UP001482620"/>
    </source>
</evidence>
<name>A0ABV0U7E7_9TELE</name>
<evidence type="ECO:0000256" key="1">
    <source>
        <dbReference type="SAM" id="Phobius"/>
    </source>
</evidence>
<dbReference type="Proteomes" id="UP001482620">
    <property type="component" value="Unassembled WGS sequence"/>
</dbReference>
<keyword evidence="1" id="KW-1133">Transmembrane helix</keyword>
<keyword evidence="1" id="KW-0472">Membrane</keyword>
<reference evidence="2 3" key="1">
    <citation type="submission" date="2021-06" db="EMBL/GenBank/DDBJ databases">
        <authorList>
            <person name="Palmer J.M."/>
        </authorList>
    </citation>
    <scope>NUCLEOTIDE SEQUENCE [LARGE SCALE GENOMIC DNA]</scope>
    <source>
        <strain evidence="3">if_2019</strain>
        <tissue evidence="2">Muscle</tissue>
    </source>
</reference>
<feature type="transmembrane region" description="Helical" evidence="1">
    <location>
        <begin position="20"/>
        <end position="43"/>
    </location>
</feature>
<gene>
    <name evidence="2" type="ORF">ILYODFUR_022006</name>
</gene>
<protein>
    <submittedName>
        <fullName evidence="2">Uncharacterized protein</fullName>
    </submittedName>
</protein>
<sequence>MSRGLGSLLSMAGSARVQTFVSRAFGLVALAPWGFCTVAAGWFPWGSPLHFSGGGCSSVGGCSPGVLVLWRGLWMSVARISSTLAIAYFSGETMYTQALILIPTGV</sequence>
<keyword evidence="3" id="KW-1185">Reference proteome</keyword>
<organism evidence="2 3">
    <name type="scientific">Ilyodon furcidens</name>
    <name type="common">goldbreast splitfin</name>
    <dbReference type="NCBI Taxonomy" id="33524"/>
    <lineage>
        <taxon>Eukaryota</taxon>
        <taxon>Metazoa</taxon>
        <taxon>Chordata</taxon>
        <taxon>Craniata</taxon>
        <taxon>Vertebrata</taxon>
        <taxon>Euteleostomi</taxon>
        <taxon>Actinopterygii</taxon>
        <taxon>Neopterygii</taxon>
        <taxon>Teleostei</taxon>
        <taxon>Neoteleostei</taxon>
        <taxon>Acanthomorphata</taxon>
        <taxon>Ovalentaria</taxon>
        <taxon>Atherinomorphae</taxon>
        <taxon>Cyprinodontiformes</taxon>
        <taxon>Goodeidae</taxon>
        <taxon>Ilyodon</taxon>
    </lineage>
</organism>
<evidence type="ECO:0000313" key="2">
    <source>
        <dbReference type="EMBL" id="MEQ2241110.1"/>
    </source>
</evidence>
<dbReference type="EMBL" id="JAHRIQ010060321">
    <property type="protein sequence ID" value="MEQ2241110.1"/>
    <property type="molecule type" value="Genomic_DNA"/>
</dbReference>
<proteinExistence type="predicted"/>
<accession>A0ABV0U7E7</accession>
<keyword evidence="1" id="KW-0812">Transmembrane</keyword>
<comment type="caution">
    <text evidence="2">The sequence shown here is derived from an EMBL/GenBank/DDBJ whole genome shotgun (WGS) entry which is preliminary data.</text>
</comment>
<feature type="transmembrane region" description="Helical" evidence="1">
    <location>
        <begin position="49"/>
        <end position="70"/>
    </location>
</feature>